<feature type="binding site" evidence="2">
    <location>
        <position position="8"/>
    </location>
    <ligand>
        <name>Fe cation</name>
        <dbReference type="ChEBI" id="CHEBI:24875"/>
        <label>1</label>
    </ligand>
</feature>
<dbReference type="Pfam" id="PF13277">
    <property type="entry name" value="YmdB"/>
    <property type="match status" value="1"/>
</dbReference>
<evidence type="ECO:0000256" key="2">
    <source>
        <dbReference type="PIRSR" id="PIRSR004789-51"/>
    </source>
</evidence>
<reference evidence="3 4" key="1">
    <citation type="submission" date="2016-05" db="EMBL/GenBank/DDBJ databases">
        <title>Complete Genome and Methylome Analysis of Psychrotrophic Bacterial Isolates from Antarctic Lake Untersee.</title>
        <authorList>
            <person name="Fomenkov A."/>
            <person name="Akimov V.N."/>
            <person name="Vasilyeva L.V."/>
            <person name="Andersen D."/>
            <person name="Vincze T."/>
            <person name="Roberts R.J."/>
        </authorList>
    </citation>
    <scope>NUCLEOTIDE SEQUENCE [LARGE SCALE GENOMIC DNA]</scope>
    <source>
        <strain evidence="3 4">U14-5</strain>
    </source>
</reference>
<feature type="binding site" evidence="2">
    <location>
        <position position="186"/>
    </location>
    <ligand>
        <name>Fe cation</name>
        <dbReference type="ChEBI" id="CHEBI:24875"/>
        <label>1</label>
    </ligand>
</feature>
<evidence type="ECO:0000256" key="1">
    <source>
        <dbReference type="PIRSR" id="PIRSR004789-50"/>
    </source>
</evidence>
<feature type="binding site" evidence="2">
    <location>
        <position position="40"/>
    </location>
    <ligand>
        <name>Fe cation</name>
        <dbReference type="ChEBI" id="CHEBI:24875"/>
        <label>1</label>
    </ligand>
</feature>
<feature type="active site" description="Proton donor" evidence="1">
    <location>
        <position position="68"/>
    </location>
</feature>
<dbReference type="Gene3D" id="3.60.21.10">
    <property type="match status" value="1"/>
</dbReference>
<protein>
    <submittedName>
        <fullName evidence="3">Metallophosphoesterase</fullName>
    </submittedName>
</protein>
<sequence length="277" mass="29183">MRILFLGDVVGRSGRDALVSRLPALRRELAPDLVVVNAENASHGFGLAPDMARAFLEAGADVLTLGNHAWDRKEIIPFMEGEPRIIRPINFPPGTPGRGATVVEVSGGRRALVVNVMGRLFMEPLDDPFRGVQAELAKHILGGPAGTPGTIQAAVVDIHAEATSEKLAFGHSFDGRASLVIGTHTHVPTADHQVLEGGTAYMTDAGMCGDYDSVIGMSKGASALRFWRRVPGERLSPAEGEATLCGALVETDDATGLAKRIGPLRVGGRLAAVKPGF</sequence>
<feature type="binding site" evidence="2">
    <location>
        <position position="67"/>
    </location>
    <ligand>
        <name>Fe cation</name>
        <dbReference type="ChEBI" id="CHEBI:24875"/>
        <label>2</label>
    </ligand>
</feature>
<organism evidence="3 4">
    <name type="scientific">Roseomonas gilardii</name>
    <dbReference type="NCBI Taxonomy" id="257708"/>
    <lineage>
        <taxon>Bacteria</taxon>
        <taxon>Pseudomonadati</taxon>
        <taxon>Pseudomonadota</taxon>
        <taxon>Alphaproteobacteria</taxon>
        <taxon>Acetobacterales</taxon>
        <taxon>Roseomonadaceae</taxon>
        <taxon>Roseomonas</taxon>
    </lineage>
</organism>
<dbReference type="PANTHER" id="PTHR36303">
    <property type="entry name" value="2',3'-CYCLIC-NUCLEOTIDE 2'-PHOSPHODIESTERASE"/>
    <property type="match status" value="1"/>
</dbReference>
<proteinExistence type="predicted"/>
<accession>A0A1L7AFH4</accession>
<feature type="binding site" evidence="2">
    <location>
        <position position="159"/>
    </location>
    <ligand>
        <name>Fe cation</name>
        <dbReference type="ChEBI" id="CHEBI:24875"/>
        <label>2</label>
    </ligand>
</feature>
<dbReference type="EMBL" id="CP015583">
    <property type="protein sequence ID" value="APT57513.1"/>
    <property type="molecule type" value="Genomic_DNA"/>
</dbReference>
<dbReference type="InterPro" id="IPR005235">
    <property type="entry name" value="YmdB-like"/>
</dbReference>
<dbReference type="SUPFAM" id="SSF56300">
    <property type="entry name" value="Metallo-dependent phosphatases"/>
    <property type="match status" value="1"/>
</dbReference>
<evidence type="ECO:0000313" key="4">
    <source>
        <dbReference type="Proteomes" id="UP000185494"/>
    </source>
</evidence>
<name>A0A1L7AFH4_9PROT</name>
<dbReference type="PANTHER" id="PTHR36303:SF1">
    <property type="entry name" value="2',3'-CYCLIC-NUCLEOTIDE 2'-PHOSPHODIESTERASE"/>
    <property type="match status" value="1"/>
</dbReference>
<dbReference type="STRING" id="257708.RGI145_10795"/>
<dbReference type="GO" id="GO:0004113">
    <property type="term" value="F:2',3'-cyclic-nucleotide 3'-phosphodiesterase activity"/>
    <property type="evidence" value="ECO:0007669"/>
    <property type="project" value="TreeGrafter"/>
</dbReference>
<dbReference type="KEGG" id="rgi:RGI145_10795"/>
<feature type="binding site" evidence="2">
    <location>
        <position position="39"/>
    </location>
    <ligand>
        <name>Fe cation</name>
        <dbReference type="ChEBI" id="CHEBI:24875"/>
        <label>1</label>
    </ligand>
</feature>
<dbReference type="PIRSF" id="PIRSF004789">
    <property type="entry name" value="DR1281"/>
    <property type="match status" value="1"/>
</dbReference>
<dbReference type="InterPro" id="IPR029052">
    <property type="entry name" value="Metallo-depent_PP-like"/>
</dbReference>
<dbReference type="Proteomes" id="UP000185494">
    <property type="component" value="Chromosome 1"/>
</dbReference>
<evidence type="ECO:0000313" key="3">
    <source>
        <dbReference type="EMBL" id="APT57513.1"/>
    </source>
</evidence>
<feature type="binding site" evidence="2">
    <location>
        <position position="184"/>
    </location>
    <ligand>
        <name>Fe cation</name>
        <dbReference type="ChEBI" id="CHEBI:24875"/>
        <label>2</label>
    </ligand>
</feature>
<dbReference type="AlphaFoldDB" id="A0A1L7AFH4"/>
<feature type="binding site" evidence="2">
    <location>
        <position position="39"/>
    </location>
    <ligand>
        <name>Fe cation</name>
        <dbReference type="ChEBI" id="CHEBI:24875"/>
        <label>2</label>
    </ligand>
</feature>
<dbReference type="GO" id="GO:0046872">
    <property type="term" value="F:metal ion binding"/>
    <property type="evidence" value="ECO:0007669"/>
    <property type="project" value="UniProtKB-KW"/>
</dbReference>
<gene>
    <name evidence="3" type="ORF">RGI145_10795</name>
</gene>
<keyword evidence="2" id="KW-0479">Metal-binding</keyword>
<dbReference type="eggNOG" id="COG1692">
    <property type="taxonomic scope" value="Bacteria"/>
</dbReference>
<dbReference type="RefSeq" id="WP_075798347.1">
    <property type="nucleotide sequence ID" value="NZ_CP015583.1"/>
</dbReference>